<feature type="region of interest" description="Disordered" evidence="2">
    <location>
        <begin position="434"/>
        <end position="475"/>
    </location>
</feature>
<evidence type="ECO:0000313" key="3">
    <source>
        <dbReference type="EMBL" id="RKU43356.1"/>
    </source>
</evidence>
<feature type="compositionally biased region" description="Basic and acidic residues" evidence="2">
    <location>
        <begin position="1"/>
        <end position="10"/>
    </location>
</feature>
<feature type="compositionally biased region" description="Polar residues" evidence="2">
    <location>
        <begin position="36"/>
        <end position="52"/>
    </location>
</feature>
<sequence length="647" mass="73497">MADQRARGMDAGRLSSSTRACNNAENESMGEPAVETRSSTADDASRFDSSTVHHGRRHPEEVTHILRRVSQTGMAISTSSPRPLSPDNSTTSNLQPLEPPITKATLSELDVNKIVHNPKLRHDINYDPELHFRPNLDGEKGRKKQEKANQFYTLLTRELMSFVDNPEEFYRCHMNDMDWCLPRLLRAVKEILETLVPQRDKDLLEEGLNVELFMQQFYKGIADLEKLASWLSGILKLHCAPMRDDWVDEMYRELSRGNRDQDIPTLVRGMRSLLGVLEVMKLDVANHQIRCLRPVLIENTVDFEQRFFLKKIHTGRLNIDGARSWYQTAKANWEASRRVQEMRGLYAQAFGDAAVFFDAITKLILPSTPVEIPNSNACPNTFMFDEERIMRLRSDIYDTICLEICMRQFEEFERLEDVSSLDMHINFNAPQFSRPSSYADSDSESSTSGSSTRSSSARSSGYLGPSSISDAGSVRDGRRRARDLYNSLLALLQTAPSTSRASYRWKELASPIALQILRYVDAPHISLGVLEKALLRKLTDIQCDTFQEVETYFHQRLFQELTKRVVEFKNLPSVGLFSIATGRTVPGCLQMQIPRPQEGSNATNVAKREARDEGGIEDMATRLAHLGMLHWRVWAPIAYIPAEEASS</sequence>
<feature type="region of interest" description="Disordered" evidence="2">
    <location>
        <begin position="75"/>
        <end position="98"/>
    </location>
</feature>
<reference evidence="3 4" key="1">
    <citation type="submission" date="2018-08" db="EMBL/GenBank/DDBJ databases">
        <title>Draft genome of the lignicolous fungus Coniochaeta pulveracea.</title>
        <authorList>
            <person name="Borstlap C.J."/>
            <person name="De Witt R.N."/>
            <person name="Botha A."/>
            <person name="Volschenk H."/>
        </authorList>
    </citation>
    <scope>NUCLEOTIDE SEQUENCE [LARGE SCALE GENOMIC DNA]</scope>
    <source>
        <strain evidence="3 4">CAB683</strain>
    </source>
</reference>
<feature type="region of interest" description="Disordered" evidence="2">
    <location>
        <begin position="1"/>
        <end position="63"/>
    </location>
</feature>
<feature type="compositionally biased region" description="Polar residues" evidence="2">
    <location>
        <begin position="14"/>
        <end position="26"/>
    </location>
</feature>
<comment type="similarity">
    <text evidence="1">Belongs to the TCP11 family.</text>
</comment>
<dbReference type="InterPro" id="IPR008862">
    <property type="entry name" value="Tcp11"/>
</dbReference>
<dbReference type="Proteomes" id="UP000275385">
    <property type="component" value="Unassembled WGS sequence"/>
</dbReference>
<feature type="compositionally biased region" description="Polar residues" evidence="2">
    <location>
        <begin position="75"/>
        <end position="95"/>
    </location>
</feature>
<evidence type="ECO:0000313" key="4">
    <source>
        <dbReference type="Proteomes" id="UP000275385"/>
    </source>
</evidence>
<name>A0A420Y647_9PEZI</name>
<feature type="compositionally biased region" description="Low complexity" evidence="2">
    <location>
        <begin position="434"/>
        <end position="467"/>
    </location>
</feature>
<dbReference type="PANTHER" id="PTHR12832:SF11">
    <property type="entry name" value="LD23868P"/>
    <property type="match status" value="1"/>
</dbReference>
<proteinExistence type="inferred from homology"/>
<evidence type="ECO:0000256" key="2">
    <source>
        <dbReference type="SAM" id="MobiDB-lite"/>
    </source>
</evidence>
<gene>
    <name evidence="3" type="ORF">DL546_005699</name>
</gene>
<dbReference type="OrthoDB" id="276323at2759"/>
<accession>A0A420Y647</accession>
<organism evidence="3 4">
    <name type="scientific">Coniochaeta pulveracea</name>
    <dbReference type="NCBI Taxonomy" id="177199"/>
    <lineage>
        <taxon>Eukaryota</taxon>
        <taxon>Fungi</taxon>
        <taxon>Dikarya</taxon>
        <taxon>Ascomycota</taxon>
        <taxon>Pezizomycotina</taxon>
        <taxon>Sordariomycetes</taxon>
        <taxon>Sordariomycetidae</taxon>
        <taxon>Coniochaetales</taxon>
        <taxon>Coniochaetaceae</taxon>
        <taxon>Coniochaeta</taxon>
    </lineage>
</organism>
<dbReference type="Pfam" id="PF05794">
    <property type="entry name" value="Tcp11"/>
    <property type="match status" value="1"/>
</dbReference>
<dbReference type="AlphaFoldDB" id="A0A420Y647"/>
<comment type="caution">
    <text evidence="3">The sequence shown here is derived from an EMBL/GenBank/DDBJ whole genome shotgun (WGS) entry which is preliminary data.</text>
</comment>
<protein>
    <submittedName>
        <fullName evidence="3">Uncharacterized protein</fullName>
    </submittedName>
</protein>
<dbReference type="EMBL" id="QVQW01000044">
    <property type="protein sequence ID" value="RKU43356.1"/>
    <property type="molecule type" value="Genomic_DNA"/>
</dbReference>
<dbReference type="PANTHER" id="PTHR12832">
    <property type="entry name" value="TESTIS-SPECIFIC PROTEIN PBS13 T-COMPLEX 11"/>
    <property type="match status" value="1"/>
</dbReference>
<dbReference type="GO" id="GO:0010737">
    <property type="term" value="P:protein kinase A signaling"/>
    <property type="evidence" value="ECO:0007669"/>
    <property type="project" value="TreeGrafter"/>
</dbReference>
<keyword evidence="4" id="KW-1185">Reference proteome</keyword>
<evidence type="ECO:0000256" key="1">
    <source>
        <dbReference type="ARBA" id="ARBA00010954"/>
    </source>
</evidence>